<accession>A0ABV6JXF0</accession>
<comment type="caution">
    <text evidence="4">The sequence shown here is derived from an EMBL/GenBank/DDBJ whole genome shotgun (WGS) entry which is preliminary data.</text>
</comment>
<evidence type="ECO:0000256" key="1">
    <source>
        <dbReference type="ARBA" id="ARBA00022679"/>
    </source>
</evidence>
<dbReference type="InterPro" id="IPR000182">
    <property type="entry name" value="GNAT_dom"/>
</dbReference>
<organism evidence="4 5">
    <name type="scientific">Roseomonas elaeocarpi</name>
    <dbReference type="NCBI Taxonomy" id="907779"/>
    <lineage>
        <taxon>Bacteria</taxon>
        <taxon>Pseudomonadati</taxon>
        <taxon>Pseudomonadota</taxon>
        <taxon>Alphaproteobacteria</taxon>
        <taxon>Acetobacterales</taxon>
        <taxon>Roseomonadaceae</taxon>
        <taxon>Roseomonas</taxon>
    </lineage>
</organism>
<dbReference type="PANTHER" id="PTHR10545">
    <property type="entry name" value="DIAMINE N-ACETYLTRANSFERASE"/>
    <property type="match status" value="1"/>
</dbReference>
<dbReference type="Gene3D" id="3.40.630.30">
    <property type="match status" value="1"/>
</dbReference>
<dbReference type="EC" id="2.3.-.-" evidence="4"/>
<feature type="domain" description="N-acetyltransferase" evidence="3">
    <location>
        <begin position="3"/>
        <end position="158"/>
    </location>
</feature>
<dbReference type="PANTHER" id="PTHR10545:SF29">
    <property type="entry name" value="GH14572P-RELATED"/>
    <property type="match status" value="1"/>
</dbReference>
<dbReference type="Pfam" id="PF00583">
    <property type="entry name" value="Acetyltransf_1"/>
    <property type="match status" value="1"/>
</dbReference>
<proteinExistence type="predicted"/>
<dbReference type="Proteomes" id="UP001589865">
    <property type="component" value="Unassembled WGS sequence"/>
</dbReference>
<keyword evidence="2 4" id="KW-0012">Acyltransferase</keyword>
<protein>
    <submittedName>
        <fullName evidence="4">GNAT family N-acetyltransferase</fullName>
        <ecNumber evidence="4">2.3.-.-</ecNumber>
    </submittedName>
</protein>
<dbReference type="EMBL" id="JBHLUN010000015">
    <property type="protein sequence ID" value="MFC0410408.1"/>
    <property type="molecule type" value="Genomic_DNA"/>
</dbReference>
<dbReference type="PROSITE" id="PS51186">
    <property type="entry name" value="GNAT"/>
    <property type="match status" value="1"/>
</dbReference>
<evidence type="ECO:0000313" key="5">
    <source>
        <dbReference type="Proteomes" id="UP001589865"/>
    </source>
</evidence>
<dbReference type="InterPro" id="IPR051016">
    <property type="entry name" value="Diverse_Substrate_AcTransf"/>
</dbReference>
<sequence length="158" mass="17017">MTVLLRDAVEADLPAILRFTRALAAHEGRPEAVSAGLDDLRSAGFGDPRRVWFLVAEVAGEPVGFAAWSTPFSMYRGKGVLSVNTVFVEPAWQGRGLGRRIFAALAARAVAEGLERMEWSVLETNRSAIAFYDRLGAGTPPATSRRYLEGAALRALAA</sequence>
<dbReference type="SUPFAM" id="SSF55729">
    <property type="entry name" value="Acyl-CoA N-acyltransferases (Nat)"/>
    <property type="match status" value="1"/>
</dbReference>
<evidence type="ECO:0000256" key="2">
    <source>
        <dbReference type="ARBA" id="ARBA00023315"/>
    </source>
</evidence>
<keyword evidence="1 4" id="KW-0808">Transferase</keyword>
<dbReference type="CDD" id="cd04301">
    <property type="entry name" value="NAT_SF"/>
    <property type="match status" value="1"/>
</dbReference>
<evidence type="ECO:0000313" key="4">
    <source>
        <dbReference type="EMBL" id="MFC0410408.1"/>
    </source>
</evidence>
<evidence type="ECO:0000259" key="3">
    <source>
        <dbReference type="PROSITE" id="PS51186"/>
    </source>
</evidence>
<keyword evidence="5" id="KW-1185">Reference proteome</keyword>
<dbReference type="InterPro" id="IPR016181">
    <property type="entry name" value="Acyl_CoA_acyltransferase"/>
</dbReference>
<dbReference type="GO" id="GO:0016746">
    <property type="term" value="F:acyltransferase activity"/>
    <property type="evidence" value="ECO:0007669"/>
    <property type="project" value="UniProtKB-KW"/>
</dbReference>
<name>A0ABV6JXF0_9PROT</name>
<dbReference type="RefSeq" id="WP_377046159.1">
    <property type="nucleotide sequence ID" value="NZ_JBHLUN010000015.1"/>
</dbReference>
<reference evidence="4 5" key="1">
    <citation type="submission" date="2024-09" db="EMBL/GenBank/DDBJ databases">
        <authorList>
            <person name="Sun Q."/>
            <person name="Mori K."/>
        </authorList>
    </citation>
    <scope>NUCLEOTIDE SEQUENCE [LARGE SCALE GENOMIC DNA]</scope>
    <source>
        <strain evidence="4 5">TBRC 5777</strain>
    </source>
</reference>
<gene>
    <name evidence="4" type="ORF">ACFFGY_19315</name>
</gene>